<evidence type="ECO:0000256" key="2">
    <source>
        <dbReference type="SAM" id="SignalP"/>
    </source>
</evidence>
<protein>
    <submittedName>
        <fullName evidence="6">Secreted protein</fullName>
    </submittedName>
</protein>
<accession>A0A0X3PQ04</accession>
<reference evidence="3" key="1">
    <citation type="submission" date="2016-01" db="EMBL/GenBank/DDBJ databases">
        <title>Reference transcriptome for the parasite Schistocephalus solidus: insights into the molecular evolution of parasitism.</title>
        <authorList>
            <person name="Hebert F.O."/>
            <person name="Grambauer S."/>
            <person name="Barber I."/>
            <person name="Landry C.R."/>
            <person name="Aubin-Horth N."/>
        </authorList>
    </citation>
    <scope>NUCLEOTIDE SEQUENCE</scope>
</reference>
<proteinExistence type="predicted"/>
<feature type="chain" id="PRO_5008862625" evidence="2">
    <location>
        <begin position="19"/>
        <end position="167"/>
    </location>
</feature>
<evidence type="ECO:0000256" key="1">
    <source>
        <dbReference type="SAM" id="MobiDB-lite"/>
    </source>
</evidence>
<sequence length="167" mass="19701">MLSEHALCLAVCIAVVASYPQRDGPWMREQDHPGLYFQKPQEFGEYPHYPGNEMHQFRPVDERFYGSGPHYMRPEPEFMERPYFHHPHQGPFPYEHWRGEPERFDHYGRGPMSHRFPGFQGFRGFREPSFQHFQKPVGDYELGLPKRAMDSAEKATKTAEASDLKKM</sequence>
<evidence type="ECO:0000313" key="3">
    <source>
        <dbReference type="EMBL" id="JAP54031.1"/>
    </source>
</evidence>
<evidence type="ECO:0000313" key="5">
    <source>
        <dbReference type="Proteomes" id="UP000275846"/>
    </source>
</evidence>
<reference evidence="6" key="2">
    <citation type="submission" date="2016-06" db="UniProtKB">
        <authorList>
            <consortium name="WormBaseParasite"/>
        </authorList>
    </citation>
    <scope>IDENTIFICATION</scope>
</reference>
<dbReference type="Proteomes" id="UP000275846">
    <property type="component" value="Unassembled WGS sequence"/>
</dbReference>
<evidence type="ECO:0000313" key="4">
    <source>
        <dbReference type="EMBL" id="VDM04416.1"/>
    </source>
</evidence>
<keyword evidence="2" id="KW-0732">Signal</keyword>
<dbReference type="OrthoDB" id="6254990at2759"/>
<feature type="region of interest" description="Disordered" evidence="1">
    <location>
        <begin position="148"/>
        <end position="167"/>
    </location>
</feature>
<evidence type="ECO:0000313" key="6">
    <source>
        <dbReference type="WBParaSite" id="SSLN_0001871101-mRNA-1"/>
    </source>
</evidence>
<dbReference type="EMBL" id="UYSU01043564">
    <property type="protein sequence ID" value="VDM04416.1"/>
    <property type="molecule type" value="Genomic_DNA"/>
</dbReference>
<reference evidence="4 5" key="3">
    <citation type="submission" date="2018-11" db="EMBL/GenBank/DDBJ databases">
        <authorList>
            <consortium name="Pathogen Informatics"/>
        </authorList>
    </citation>
    <scope>NUCLEOTIDE SEQUENCE [LARGE SCALE GENOMIC DNA]</scope>
    <source>
        <strain evidence="4 5">NST_G2</strain>
    </source>
</reference>
<gene>
    <name evidence="4" type="ORF">SSLN_LOCUS18030</name>
    <name evidence="3" type="ORF">TR151979</name>
</gene>
<organism evidence="3">
    <name type="scientific">Schistocephalus solidus</name>
    <name type="common">Tapeworm</name>
    <dbReference type="NCBI Taxonomy" id="70667"/>
    <lineage>
        <taxon>Eukaryota</taxon>
        <taxon>Metazoa</taxon>
        <taxon>Spiralia</taxon>
        <taxon>Lophotrochozoa</taxon>
        <taxon>Platyhelminthes</taxon>
        <taxon>Cestoda</taxon>
        <taxon>Eucestoda</taxon>
        <taxon>Diphyllobothriidea</taxon>
        <taxon>Diphyllobothriidae</taxon>
        <taxon>Schistocephalus</taxon>
    </lineage>
</organism>
<keyword evidence="5" id="KW-1185">Reference proteome</keyword>
<dbReference type="EMBL" id="GEEE01009194">
    <property type="protein sequence ID" value="JAP54031.1"/>
    <property type="molecule type" value="Transcribed_RNA"/>
</dbReference>
<dbReference type="WBParaSite" id="SSLN_0001871101-mRNA-1">
    <property type="protein sequence ID" value="SSLN_0001871101-mRNA-1"/>
    <property type="gene ID" value="SSLN_0001871101"/>
</dbReference>
<name>A0A0X3PQ04_SCHSO</name>
<dbReference type="AlphaFoldDB" id="A0A0X3PQ04"/>
<feature type="signal peptide" evidence="2">
    <location>
        <begin position="1"/>
        <end position="18"/>
    </location>
</feature>